<evidence type="ECO:0000256" key="5">
    <source>
        <dbReference type="ARBA" id="ARBA00023136"/>
    </source>
</evidence>
<name>A0A1M7IPI8_9GAMM</name>
<keyword evidence="5 9" id="KW-0472">Membrane</keyword>
<dbReference type="Pfam" id="PF09976">
    <property type="entry name" value="TPR_21"/>
    <property type="match status" value="1"/>
</dbReference>
<dbReference type="PANTHER" id="PTHR38035:SF1">
    <property type="entry name" value="ANCILLARY SECYEG TRANSLOCON SUBUNIT"/>
    <property type="match status" value="1"/>
</dbReference>
<feature type="transmembrane region" description="Helical" evidence="9">
    <location>
        <begin position="21"/>
        <end position="42"/>
    </location>
</feature>
<dbReference type="PANTHER" id="PTHR38035">
    <property type="entry name" value="UPF0070 PROTEIN YFGM"/>
    <property type="match status" value="1"/>
</dbReference>
<accession>A0A1M7IPI8</accession>
<evidence type="ECO:0000256" key="3">
    <source>
        <dbReference type="ARBA" id="ARBA00022692"/>
    </source>
</evidence>
<reference evidence="11 14" key="2">
    <citation type="submission" date="2019-07" db="EMBL/GenBank/DDBJ databases">
        <title>Whole genome shotgun sequence of Halomonas cupida NBRC 102219.</title>
        <authorList>
            <person name="Hosoyama A."/>
            <person name="Uohara A."/>
            <person name="Ohji S."/>
            <person name="Ichikawa N."/>
        </authorList>
    </citation>
    <scope>NUCLEOTIDE SEQUENCE [LARGE SCALE GENOMIC DNA]</scope>
    <source>
        <strain evidence="11 14">NBRC 102219</strain>
    </source>
</reference>
<feature type="domain" description="Ancillary SecYEG translocon subunit/Cell division coordinator CpoB TPR" evidence="10">
    <location>
        <begin position="15"/>
        <end position="213"/>
    </location>
</feature>
<dbReference type="GO" id="GO:0005886">
    <property type="term" value="C:plasma membrane"/>
    <property type="evidence" value="ECO:0007669"/>
    <property type="project" value="UniProtKB-SubCell"/>
</dbReference>
<proteinExistence type="inferred from homology"/>
<dbReference type="InterPro" id="IPR011990">
    <property type="entry name" value="TPR-like_helical_dom_sf"/>
</dbReference>
<dbReference type="GO" id="GO:0044877">
    <property type="term" value="F:protein-containing complex binding"/>
    <property type="evidence" value="ECO:0007669"/>
    <property type="project" value="InterPro"/>
</dbReference>
<evidence type="ECO:0000256" key="8">
    <source>
        <dbReference type="ARBA" id="ARBA00024235"/>
    </source>
</evidence>
<reference evidence="12 13" key="1">
    <citation type="submission" date="2016-11" db="EMBL/GenBank/DDBJ databases">
        <authorList>
            <person name="Jaros S."/>
            <person name="Januszkiewicz K."/>
            <person name="Wedrychowicz H."/>
        </authorList>
    </citation>
    <scope>NUCLEOTIDE SEQUENCE [LARGE SCALE GENOMIC DNA]</scope>
    <source>
        <strain evidence="12 13">DSM 4740</strain>
    </source>
</reference>
<evidence type="ECO:0000313" key="12">
    <source>
        <dbReference type="EMBL" id="SHM42736.1"/>
    </source>
</evidence>
<evidence type="ECO:0000256" key="9">
    <source>
        <dbReference type="SAM" id="Phobius"/>
    </source>
</evidence>
<evidence type="ECO:0000256" key="1">
    <source>
        <dbReference type="ARBA" id="ARBA00004401"/>
    </source>
</evidence>
<dbReference type="PIRSF" id="PIRSF006170">
    <property type="entry name" value="YfgM"/>
    <property type="match status" value="1"/>
</dbReference>
<sequence length="219" mass="23847">MAELRTEEEQLDAIKRWWKENGTSLIVGAVLAAAGVFGWNAWQDHQRNTSVAASIEYQQLLGLASQPELDDDARNEAQAVVDRLASEYDDTLYADLALLLDARLKVTADDLEGASSALQNVIDNADDDYLTSLARLRLARIQNEQGEYDAALATLDGEIAASLEAQRNNILGDIHHANGDDDQAAEAWRNAQALAEEQGQPLYGVALKLDDLGAEEATL</sequence>
<gene>
    <name evidence="11" type="primary">yfgM</name>
    <name evidence="11" type="ORF">HCU01_20920</name>
    <name evidence="12" type="ORF">SAMN05660971_02936</name>
</gene>
<evidence type="ECO:0000256" key="7">
    <source>
        <dbReference type="ARBA" id="ARBA00024197"/>
    </source>
</evidence>
<evidence type="ECO:0000256" key="4">
    <source>
        <dbReference type="ARBA" id="ARBA00022989"/>
    </source>
</evidence>
<evidence type="ECO:0000313" key="14">
    <source>
        <dbReference type="Proteomes" id="UP000321726"/>
    </source>
</evidence>
<comment type="subcellular location">
    <subcellularLocation>
        <location evidence="1">Cell membrane</location>
        <topology evidence="1">Single-pass type II membrane protein</topology>
    </subcellularLocation>
</comment>
<keyword evidence="6" id="KW-0143">Chaperone</keyword>
<dbReference type="AlphaFoldDB" id="A0A1M7IPI8"/>
<dbReference type="InterPro" id="IPR018704">
    <property type="entry name" value="SecYEG/CpoB_TPR"/>
</dbReference>
<dbReference type="Proteomes" id="UP000184123">
    <property type="component" value="Unassembled WGS sequence"/>
</dbReference>
<evidence type="ECO:0000256" key="6">
    <source>
        <dbReference type="ARBA" id="ARBA00023186"/>
    </source>
</evidence>
<evidence type="ECO:0000313" key="13">
    <source>
        <dbReference type="Proteomes" id="UP000184123"/>
    </source>
</evidence>
<dbReference type="STRING" id="44933.SAMN05660971_02936"/>
<protein>
    <recommendedName>
        <fullName evidence="8">Ancillary SecYEG translocon subunit</fullName>
    </recommendedName>
</protein>
<dbReference type="RefSeq" id="WP_073435971.1">
    <property type="nucleotide sequence ID" value="NZ_BJXU01000077.1"/>
</dbReference>
<keyword evidence="2" id="KW-1003">Cell membrane</keyword>
<evidence type="ECO:0000256" key="2">
    <source>
        <dbReference type="ARBA" id="ARBA00022475"/>
    </source>
</evidence>
<dbReference type="OrthoDB" id="9789675at2"/>
<dbReference type="Proteomes" id="UP000321726">
    <property type="component" value="Unassembled WGS sequence"/>
</dbReference>
<comment type="similarity">
    <text evidence="7">Belongs to the YfgM family.</text>
</comment>
<keyword evidence="14" id="KW-1185">Reference proteome</keyword>
<dbReference type="SUPFAM" id="SSF48452">
    <property type="entry name" value="TPR-like"/>
    <property type="match status" value="1"/>
</dbReference>
<dbReference type="EMBL" id="BJXU01000077">
    <property type="protein sequence ID" value="GEN24143.1"/>
    <property type="molecule type" value="Genomic_DNA"/>
</dbReference>
<organism evidence="12 13">
    <name type="scientific">Halomonas cupida</name>
    <dbReference type="NCBI Taxonomy" id="44933"/>
    <lineage>
        <taxon>Bacteria</taxon>
        <taxon>Pseudomonadati</taxon>
        <taxon>Pseudomonadota</taxon>
        <taxon>Gammaproteobacteria</taxon>
        <taxon>Oceanospirillales</taxon>
        <taxon>Halomonadaceae</taxon>
        <taxon>Halomonas</taxon>
    </lineage>
</organism>
<dbReference type="EMBL" id="FRCA01000008">
    <property type="protein sequence ID" value="SHM42736.1"/>
    <property type="molecule type" value="Genomic_DNA"/>
</dbReference>
<keyword evidence="3 9" id="KW-0812">Transmembrane</keyword>
<evidence type="ECO:0000259" key="10">
    <source>
        <dbReference type="Pfam" id="PF09976"/>
    </source>
</evidence>
<dbReference type="Gene3D" id="1.25.40.10">
    <property type="entry name" value="Tetratricopeptide repeat domain"/>
    <property type="match status" value="1"/>
</dbReference>
<dbReference type="InterPro" id="IPR026039">
    <property type="entry name" value="YfgM"/>
</dbReference>
<keyword evidence="4 9" id="KW-1133">Transmembrane helix</keyword>
<evidence type="ECO:0000313" key="11">
    <source>
        <dbReference type="EMBL" id="GEN24143.1"/>
    </source>
</evidence>